<keyword evidence="2 5" id="KW-0812">Transmembrane</keyword>
<dbReference type="EMBL" id="CAJPVJ010002860">
    <property type="protein sequence ID" value="CAG2166881.1"/>
    <property type="molecule type" value="Genomic_DNA"/>
</dbReference>
<evidence type="ECO:0000256" key="4">
    <source>
        <dbReference type="ARBA" id="ARBA00023136"/>
    </source>
</evidence>
<evidence type="ECO:0000256" key="1">
    <source>
        <dbReference type="ARBA" id="ARBA00004141"/>
    </source>
</evidence>
<dbReference type="PANTHER" id="PTHR11827:SF103">
    <property type="entry name" value="SODIUM CHLORIDE COTRANSPORTER 69, ISOFORM E"/>
    <property type="match status" value="1"/>
</dbReference>
<sequence>MISRSLGAEAGSMIGIIFSFANAVLVSANLIGAAETAVEIMGANDIMLTNSVINDTRLIGALLLILIAIIPLIGMSWEARAMLLLMVLLFASLVNYFVGTFIPPSEEKISKVTVAEKNIYPNWGDVGFFDVFGVFFPSVIGIFAGASMSGDLKDPNAAIPKVYLVLITMTLSSGYGPLVWIGIFAATLSSALGSYVCAPRIFQALCEDNLFPYIKYFAKGYGKINDPRRGYILTFVIALAFIAIGELNTIAPIISNFFMASFFLVNIASFHASFVGSPSFRPTFKYYNQWVSLLAAVFCIVIMFLLDYITAIVTVVIMGVIYLWMMKKGPDVNWGTSKRAHIYNSALTAALKLNSIGDHVKNFRPSILLMTGYKSSWRDCLPNDLIDYYSVILFALENELSVMILRIQEGLDYADFFESDAVKTNKHILPTISEPNDSLEIENGMTANIAVNVENMDKRKHMDAIKGLIPNDAIEAMNQFNEKQRRGTIDIWLLADDGGLTIMVPYLLSCKDIWRDCSLRILTLAANGEEITETKDNLSQLMSKLRIPFSDIKVLVFSEADLDINDSRTLPMANKHIPIPLYMSWLEVLTDLTETETDHFYRMPPFLMLRGFGQRVITI</sequence>
<evidence type="ECO:0000313" key="8">
    <source>
        <dbReference type="EMBL" id="CAD7647726.1"/>
    </source>
</evidence>
<dbReference type="Pfam" id="PF03522">
    <property type="entry name" value="SLC12"/>
    <property type="match status" value="1"/>
</dbReference>
<evidence type="ECO:0000259" key="7">
    <source>
        <dbReference type="Pfam" id="PF03522"/>
    </source>
</evidence>
<feature type="transmembrane region" description="Helical" evidence="5">
    <location>
        <begin position="162"/>
        <end position="186"/>
    </location>
</feature>
<dbReference type="PANTHER" id="PTHR11827">
    <property type="entry name" value="SOLUTE CARRIER FAMILY 12, CATION COTRANSPORTERS"/>
    <property type="match status" value="1"/>
</dbReference>
<feature type="transmembrane region" description="Helical" evidence="5">
    <location>
        <begin position="295"/>
        <end position="324"/>
    </location>
</feature>
<feature type="transmembrane region" description="Helical" evidence="5">
    <location>
        <begin position="12"/>
        <end position="38"/>
    </location>
</feature>
<dbReference type="GO" id="GO:1990573">
    <property type="term" value="P:potassium ion import across plasma membrane"/>
    <property type="evidence" value="ECO:0007669"/>
    <property type="project" value="TreeGrafter"/>
</dbReference>
<feature type="domain" description="SLC12A transporter C-terminal" evidence="7">
    <location>
        <begin position="363"/>
        <end position="555"/>
    </location>
</feature>
<feature type="domain" description="Amino acid permease/ SLC12A" evidence="6">
    <location>
        <begin position="1"/>
        <end position="171"/>
    </location>
</feature>
<organism evidence="8">
    <name type="scientific">Oppiella nova</name>
    <dbReference type="NCBI Taxonomy" id="334625"/>
    <lineage>
        <taxon>Eukaryota</taxon>
        <taxon>Metazoa</taxon>
        <taxon>Ecdysozoa</taxon>
        <taxon>Arthropoda</taxon>
        <taxon>Chelicerata</taxon>
        <taxon>Arachnida</taxon>
        <taxon>Acari</taxon>
        <taxon>Acariformes</taxon>
        <taxon>Sarcoptiformes</taxon>
        <taxon>Oribatida</taxon>
        <taxon>Brachypylina</taxon>
        <taxon>Oppioidea</taxon>
        <taxon>Oppiidae</taxon>
        <taxon>Oppiella</taxon>
    </lineage>
</organism>
<keyword evidence="3 5" id="KW-1133">Transmembrane helix</keyword>
<protein>
    <submittedName>
        <fullName evidence="8">Uncharacterized protein</fullName>
    </submittedName>
</protein>
<feature type="transmembrane region" description="Helical" evidence="5">
    <location>
        <begin position="131"/>
        <end position="150"/>
    </location>
</feature>
<evidence type="ECO:0000313" key="9">
    <source>
        <dbReference type="Proteomes" id="UP000728032"/>
    </source>
</evidence>
<dbReference type="AlphaFoldDB" id="A0A7R9QKM6"/>
<keyword evidence="4 5" id="KW-0472">Membrane</keyword>
<evidence type="ECO:0000256" key="5">
    <source>
        <dbReference type="SAM" id="Phobius"/>
    </source>
</evidence>
<feature type="transmembrane region" description="Helical" evidence="5">
    <location>
        <begin position="58"/>
        <end position="75"/>
    </location>
</feature>
<dbReference type="Pfam" id="PF13520">
    <property type="entry name" value="AA_permease_2"/>
    <property type="match status" value="1"/>
</dbReference>
<gene>
    <name evidence="8" type="ORF">ONB1V03_LOCUS6396</name>
</gene>
<dbReference type="EMBL" id="OC917685">
    <property type="protein sequence ID" value="CAD7647726.1"/>
    <property type="molecule type" value="Genomic_DNA"/>
</dbReference>
<evidence type="ECO:0000259" key="6">
    <source>
        <dbReference type="Pfam" id="PF00324"/>
    </source>
</evidence>
<dbReference type="OrthoDB" id="2020542at2759"/>
<dbReference type="GO" id="GO:0008511">
    <property type="term" value="F:sodium:potassium:chloride symporter activity"/>
    <property type="evidence" value="ECO:0007669"/>
    <property type="project" value="TreeGrafter"/>
</dbReference>
<feature type="transmembrane region" description="Helical" evidence="5">
    <location>
        <begin position="257"/>
        <end position="275"/>
    </location>
</feature>
<dbReference type="InterPro" id="IPR002293">
    <property type="entry name" value="AA/rel_permease1"/>
</dbReference>
<dbReference type="GO" id="GO:0016020">
    <property type="term" value="C:membrane"/>
    <property type="evidence" value="ECO:0007669"/>
    <property type="project" value="UniProtKB-SubCell"/>
</dbReference>
<dbReference type="GO" id="GO:0055064">
    <property type="term" value="P:chloride ion homeostasis"/>
    <property type="evidence" value="ECO:0007669"/>
    <property type="project" value="TreeGrafter"/>
</dbReference>
<keyword evidence="9" id="KW-1185">Reference proteome</keyword>
<dbReference type="Gene3D" id="1.20.1740.10">
    <property type="entry name" value="Amino acid/polyamine transporter I"/>
    <property type="match status" value="1"/>
</dbReference>
<dbReference type="GO" id="GO:0006884">
    <property type="term" value="P:cell volume homeostasis"/>
    <property type="evidence" value="ECO:0007669"/>
    <property type="project" value="TreeGrafter"/>
</dbReference>
<dbReference type="InterPro" id="IPR018491">
    <property type="entry name" value="SLC12_C"/>
</dbReference>
<dbReference type="GO" id="GO:0055078">
    <property type="term" value="P:sodium ion homeostasis"/>
    <property type="evidence" value="ECO:0007669"/>
    <property type="project" value="TreeGrafter"/>
</dbReference>
<comment type="subcellular location">
    <subcellularLocation>
        <location evidence="1">Membrane</location>
        <topology evidence="1">Multi-pass membrane protein</topology>
    </subcellularLocation>
</comment>
<dbReference type="GO" id="GO:0055075">
    <property type="term" value="P:potassium ion homeostasis"/>
    <property type="evidence" value="ECO:0007669"/>
    <property type="project" value="TreeGrafter"/>
</dbReference>
<evidence type="ECO:0000256" key="2">
    <source>
        <dbReference type="ARBA" id="ARBA00022692"/>
    </source>
</evidence>
<proteinExistence type="predicted"/>
<reference evidence="8" key="1">
    <citation type="submission" date="2020-11" db="EMBL/GenBank/DDBJ databases">
        <authorList>
            <person name="Tran Van P."/>
        </authorList>
    </citation>
    <scope>NUCLEOTIDE SEQUENCE</scope>
</reference>
<feature type="transmembrane region" description="Helical" evidence="5">
    <location>
        <begin position="82"/>
        <end position="102"/>
    </location>
</feature>
<dbReference type="InterPro" id="IPR004842">
    <property type="entry name" value="SLC12A_fam"/>
</dbReference>
<name>A0A7R9QKM6_9ACAR</name>
<dbReference type="InterPro" id="IPR004841">
    <property type="entry name" value="AA-permease/SLC12A_dom"/>
</dbReference>
<feature type="transmembrane region" description="Helical" evidence="5">
    <location>
        <begin position="231"/>
        <end position="250"/>
    </location>
</feature>
<evidence type="ECO:0000256" key="3">
    <source>
        <dbReference type="ARBA" id="ARBA00022989"/>
    </source>
</evidence>
<dbReference type="Pfam" id="PF00324">
    <property type="entry name" value="AA_permease"/>
    <property type="match status" value="1"/>
</dbReference>
<dbReference type="Proteomes" id="UP000728032">
    <property type="component" value="Unassembled WGS sequence"/>
</dbReference>
<accession>A0A7R9QKM6</accession>